<dbReference type="Proteomes" id="UP001156882">
    <property type="component" value="Unassembled WGS sequence"/>
</dbReference>
<dbReference type="PROSITE" id="PS51318">
    <property type="entry name" value="TAT"/>
    <property type="match status" value="1"/>
</dbReference>
<dbReference type="SMART" id="SM00633">
    <property type="entry name" value="Glyco_10"/>
    <property type="match status" value="1"/>
</dbReference>
<evidence type="ECO:0000256" key="5">
    <source>
        <dbReference type="ARBA" id="ARBA00022801"/>
    </source>
</evidence>
<keyword evidence="7 9" id="KW-0326">Glycosidase</keyword>
<dbReference type="EC" id="3.2.1.8" evidence="9"/>
<accession>A0ABQ6CIA8</accession>
<evidence type="ECO:0000256" key="10">
    <source>
        <dbReference type="SAM" id="SignalP"/>
    </source>
</evidence>
<dbReference type="Pfam" id="PF00331">
    <property type="entry name" value="Glyco_hydro_10"/>
    <property type="match status" value="1"/>
</dbReference>
<gene>
    <name evidence="12" type="ORF">GCM10007874_29610</name>
</gene>
<keyword evidence="4 10" id="KW-0732">Signal</keyword>
<dbReference type="PRINTS" id="PR00134">
    <property type="entry name" value="GLHYDRLASE10"/>
</dbReference>
<comment type="similarity">
    <text evidence="2 9">Belongs to the glycosyl hydrolase 10 (cellulase F) family.</text>
</comment>
<evidence type="ECO:0000259" key="11">
    <source>
        <dbReference type="PROSITE" id="PS51760"/>
    </source>
</evidence>
<evidence type="ECO:0000313" key="13">
    <source>
        <dbReference type="Proteomes" id="UP001156882"/>
    </source>
</evidence>
<evidence type="ECO:0000256" key="6">
    <source>
        <dbReference type="ARBA" id="ARBA00023277"/>
    </source>
</evidence>
<keyword evidence="5 9" id="KW-0378">Hydrolase</keyword>
<keyword evidence="3" id="KW-0858">Xylan degradation</keyword>
<evidence type="ECO:0000256" key="1">
    <source>
        <dbReference type="ARBA" id="ARBA00000681"/>
    </source>
</evidence>
<feature type="chain" id="PRO_5045630882" description="Beta-xylanase" evidence="10">
    <location>
        <begin position="28"/>
        <end position="365"/>
    </location>
</feature>
<dbReference type="PROSITE" id="PS51760">
    <property type="entry name" value="GH10_2"/>
    <property type="match status" value="1"/>
</dbReference>
<evidence type="ECO:0000256" key="8">
    <source>
        <dbReference type="ARBA" id="ARBA00023326"/>
    </source>
</evidence>
<evidence type="ECO:0000256" key="9">
    <source>
        <dbReference type="RuleBase" id="RU361174"/>
    </source>
</evidence>
<evidence type="ECO:0000256" key="4">
    <source>
        <dbReference type="ARBA" id="ARBA00022729"/>
    </source>
</evidence>
<keyword evidence="13" id="KW-1185">Reference proteome</keyword>
<organism evidence="12 13">
    <name type="scientific">Labrys miyagiensis</name>
    <dbReference type="NCBI Taxonomy" id="346912"/>
    <lineage>
        <taxon>Bacteria</taxon>
        <taxon>Pseudomonadati</taxon>
        <taxon>Pseudomonadota</taxon>
        <taxon>Alphaproteobacteria</taxon>
        <taxon>Hyphomicrobiales</taxon>
        <taxon>Xanthobacteraceae</taxon>
        <taxon>Labrys</taxon>
    </lineage>
</organism>
<proteinExistence type="inferred from homology"/>
<comment type="caution">
    <text evidence="12">The sequence shown here is derived from an EMBL/GenBank/DDBJ whole genome shotgun (WGS) entry which is preliminary data.</text>
</comment>
<evidence type="ECO:0000256" key="2">
    <source>
        <dbReference type="ARBA" id="ARBA00007495"/>
    </source>
</evidence>
<dbReference type="InterPro" id="IPR017853">
    <property type="entry name" value="GH"/>
</dbReference>
<dbReference type="InterPro" id="IPR044846">
    <property type="entry name" value="GH10"/>
</dbReference>
<protein>
    <recommendedName>
        <fullName evidence="9">Beta-xylanase</fullName>
        <ecNumber evidence="9">3.2.1.8</ecNumber>
    </recommendedName>
</protein>
<keyword evidence="8 9" id="KW-0624">Polysaccharide degradation</keyword>
<dbReference type="RefSeq" id="WP_284313007.1">
    <property type="nucleotide sequence ID" value="NZ_BSPC01000026.1"/>
</dbReference>
<evidence type="ECO:0000256" key="7">
    <source>
        <dbReference type="ARBA" id="ARBA00023295"/>
    </source>
</evidence>
<sequence>MTDISRRTLLAAGLGLTSANWLGPAVAATGSLASDAAAKGFLYGCAVGSDRIAADPSFASLVAAEAGIIVPEWELKREFVQRVEGQFDFGGGDALYAFAMKHGLKMRGHTLVWYYGTPPWLEARLQETRSESLLTQMITRSCQHFRGRLHSWDVLNEVVEPPEGHPDGLRVKSPWYQAFGEDYMAISLHAAREADPNALLFYGDYDVEMDASWQEQRRTAVLKVIERLKKQNAPIDAFGVQGHLKPYKARFNEDIYARFLRDVADFGLKIMVTEFDVADRGGPADIAERDADVAAITRSFMDVSLASPAMLGVLTWGLSDRYSWLSNYPDYKWPDGQLSRGLPFDGDLKPKPMRQAMAQAFAAKG</sequence>
<dbReference type="Gene3D" id="3.20.20.80">
    <property type="entry name" value="Glycosidases"/>
    <property type="match status" value="1"/>
</dbReference>
<comment type="catalytic activity">
    <reaction evidence="1 9">
        <text>Endohydrolysis of (1-&gt;4)-beta-D-xylosidic linkages in xylans.</text>
        <dbReference type="EC" id="3.2.1.8"/>
    </reaction>
</comment>
<dbReference type="SUPFAM" id="SSF51445">
    <property type="entry name" value="(Trans)glycosidases"/>
    <property type="match status" value="1"/>
</dbReference>
<dbReference type="InterPro" id="IPR001000">
    <property type="entry name" value="GH10_dom"/>
</dbReference>
<name>A0ABQ6CIA8_9HYPH</name>
<feature type="domain" description="GH10" evidence="11">
    <location>
        <begin position="26"/>
        <end position="360"/>
    </location>
</feature>
<keyword evidence="6 9" id="KW-0119">Carbohydrate metabolism</keyword>
<evidence type="ECO:0000313" key="12">
    <source>
        <dbReference type="EMBL" id="GLS19944.1"/>
    </source>
</evidence>
<reference evidence="13" key="1">
    <citation type="journal article" date="2019" name="Int. J. Syst. Evol. Microbiol.">
        <title>The Global Catalogue of Microorganisms (GCM) 10K type strain sequencing project: providing services to taxonomists for standard genome sequencing and annotation.</title>
        <authorList>
            <consortium name="The Broad Institute Genomics Platform"/>
            <consortium name="The Broad Institute Genome Sequencing Center for Infectious Disease"/>
            <person name="Wu L."/>
            <person name="Ma J."/>
        </authorList>
    </citation>
    <scope>NUCLEOTIDE SEQUENCE [LARGE SCALE GENOMIC DNA]</scope>
    <source>
        <strain evidence="13">NBRC 101365</strain>
    </source>
</reference>
<evidence type="ECO:0000256" key="3">
    <source>
        <dbReference type="ARBA" id="ARBA00022651"/>
    </source>
</evidence>
<dbReference type="PANTHER" id="PTHR31490">
    <property type="entry name" value="GLYCOSYL HYDROLASE"/>
    <property type="match status" value="1"/>
</dbReference>
<dbReference type="PANTHER" id="PTHR31490:SF88">
    <property type="entry name" value="BETA-XYLANASE"/>
    <property type="match status" value="1"/>
</dbReference>
<dbReference type="EMBL" id="BSPC01000026">
    <property type="protein sequence ID" value="GLS19944.1"/>
    <property type="molecule type" value="Genomic_DNA"/>
</dbReference>
<feature type="signal peptide" evidence="10">
    <location>
        <begin position="1"/>
        <end position="27"/>
    </location>
</feature>
<dbReference type="InterPro" id="IPR006311">
    <property type="entry name" value="TAT_signal"/>
</dbReference>